<feature type="domain" description="RNase H type-1" evidence="1">
    <location>
        <begin position="139"/>
        <end position="278"/>
    </location>
</feature>
<protein>
    <recommendedName>
        <fullName evidence="1">RNase H type-1 domain-containing protein</fullName>
    </recommendedName>
</protein>
<dbReference type="PANTHER" id="PTHR48475:SF1">
    <property type="entry name" value="RNASE H TYPE-1 DOMAIN-CONTAINING PROTEIN"/>
    <property type="match status" value="1"/>
</dbReference>
<dbReference type="CDD" id="cd09279">
    <property type="entry name" value="RNase_HI_like"/>
    <property type="match status" value="1"/>
</dbReference>
<evidence type="ECO:0000313" key="3">
    <source>
        <dbReference type="Proteomes" id="UP001227230"/>
    </source>
</evidence>
<evidence type="ECO:0000259" key="1">
    <source>
        <dbReference type="PROSITE" id="PS50879"/>
    </source>
</evidence>
<dbReference type="Pfam" id="PF00078">
    <property type="entry name" value="RVT_1"/>
    <property type="match status" value="1"/>
</dbReference>
<dbReference type="InterPro" id="IPR043502">
    <property type="entry name" value="DNA/RNA_pol_sf"/>
</dbReference>
<dbReference type="Gene3D" id="3.10.10.10">
    <property type="entry name" value="HIV Type 1 Reverse Transcriptase, subunit A, domain 1"/>
    <property type="match status" value="1"/>
</dbReference>
<dbReference type="InterPro" id="IPR043128">
    <property type="entry name" value="Rev_trsase/Diguanyl_cyclase"/>
</dbReference>
<keyword evidence="3" id="KW-1185">Reference proteome</keyword>
<dbReference type="Pfam" id="PF13456">
    <property type="entry name" value="RVT_3"/>
    <property type="match status" value="1"/>
</dbReference>
<dbReference type="PROSITE" id="PS50879">
    <property type="entry name" value="RNASE_H_1"/>
    <property type="match status" value="1"/>
</dbReference>
<dbReference type="InterPro" id="IPR000477">
    <property type="entry name" value="RT_dom"/>
</dbReference>
<dbReference type="Proteomes" id="UP001227230">
    <property type="component" value="Chromosome 14"/>
</dbReference>
<organism evidence="2 3">
    <name type="scientific">Vitis vinifera</name>
    <name type="common">Grape</name>
    <dbReference type="NCBI Taxonomy" id="29760"/>
    <lineage>
        <taxon>Eukaryota</taxon>
        <taxon>Viridiplantae</taxon>
        <taxon>Streptophyta</taxon>
        <taxon>Embryophyta</taxon>
        <taxon>Tracheophyta</taxon>
        <taxon>Spermatophyta</taxon>
        <taxon>Magnoliopsida</taxon>
        <taxon>eudicotyledons</taxon>
        <taxon>Gunneridae</taxon>
        <taxon>Pentapetalae</taxon>
        <taxon>rosids</taxon>
        <taxon>Vitales</taxon>
        <taxon>Vitaceae</taxon>
        <taxon>Viteae</taxon>
        <taxon>Vitis</taxon>
    </lineage>
</organism>
<dbReference type="CDD" id="cd01647">
    <property type="entry name" value="RT_LTR"/>
    <property type="match status" value="1"/>
</dbReference>
<dbReference type="EMBL" id="CP126661">
    <property type="protein sequence ID" value="WKA02826.1"/>
    <property type="molecule type" value="Genomic_DNA"/>
</dbReference>
<accession>A0ABY9D626</accession>
<gene>
    <name evidence="2" type="ORF">VitviT2T_020979</name>
</gene>
<proteinExistence type="predicted"/>
<sequence>MPSLDPKVAVHQLIVKHGVRLIKQAQRRFRPELVLKIETKIDKLIEVGFIREVKYPTWIANIVLVKKKNGQIRVCVDFRDLNNACPKDDFPLPIIELMVDATTGHEALSFMDGSSGYNQIRMAPRDEELTVFHTSKDDFLDEEIFYVDIFLSWMMFFNGSARYDGTGAGVVFVSPQRQILPYSFVLSERCSNNVVEYQALIIGLKMAIEMNITSLEICGDSKLVINQLLALYEVKSDDLVPYFQYATQLMEKFERISLVHIPRKENQMADALANLVASLTLLKDEIVHVPLCHKWVLPPLPILQQEEVNATSVFTIDSEDWQQPLIDYLEHGKLSDELRH</sequence>
<dbReference type="InterPro" id="IPR036397">
    <property type="entry name" value="RNaseH_sf"/>
</dbReference>
<reference evidence="2 3" key="1">
    <citation type="journal article" date="2023" name="Hortic Res">
        <title>The complete reference genome for grapevine (Vitis vinifera L.) genetics and breeding.</title>
        <authorList>
            <person name="Shi X."/>
            <person name="Cao S."/>
            <person name="Wang X."/>
            <person name="Huang S."/>
            <person name="Wang Y."/>
            <person name="Liu Z."/>
            <person name="Liu W."/>
            <person name="Leng X."/>
            <person name="Peng Y."/>
            <person name="Wang N."/>
            <person name="Wang Y."/>
            <person name="Ma Z."/>
            <person name="Xu X."/>
            <person name="Zhang F."/>
            <person name="Xue H."/>
            <person name="Zhong H."/>
            <person name="Wang Y."/>
            <person name="Zhang K."/>
            <person name="Velt A."/>
            <person name="Avia K."/>
            <person name="Holtgrawe D."/>
            <person name="Grimplet J."/>
            <person name="Matus J.T."/>
            <person name="Ware D."/>
            <person name="Wu X."/>
            <person name="Wang H."/>
            <person name="Liu C."/>
            <person name="Fang Y."/>
            <person name="Rustenholz C."/>
            <person name="Cheng Z."/>
            <person name="Xiao H."/>
            <person name="Zhou Y."/>
        </authorList>
    </citation>
    <scope>NUCLEOTIDE SEQUENCE [LARGE SCALE GENOMIC DNA]</scope>
    <source>
        <strain evidence="3">cv. Pinot noir / PN40024</strain>
        <tissue evidence="2">Leaf</tissue>
    </source>
</reference>
<dbReference type="PANTHER" id="PTHR48475">
    <property type="entry name" value="RIBONUCLEASE H"/>
    <property type="match status" value="1"/>
</dbReference>
<dbReference type="Gene3D" id="3.30.420.10">
    <property type="entry name" value="Ribonuclease H-like superfamily/Ribonuclease H"/>
    <property type="match status" value="1"/>
</dbReference>
<dbReference type="InterPro" id="IPR002156">
    <property type="entry name" value="RNaseH_domain"/>
</dbReference>
<dbReference type="Gene3D" id="3.30.70.270">
    <property type="match status" value="1"/>
</dbReference>
<dbReference type="SUPFAM" id="SSF56672">
    <property type="entry name" value="DNA/RNA polymerases"/>
    <property type="match status" value="1"/>
</dbReference>
<evidence type="ECO:0000313" key="2">
    <source>
        <dbReference type="EMBL" id="WKA02826.1"/>
    </source>
</evidence>
<name>A0ABY9D626_VITVI</name>